<evidence type="ECO:0000256" key="1">
    <source>
        <dbReference type="ARBA" id="ARBA00007749"/>
    </source>
</evidence>
<protein>
    <submittedName>
        <fullName evidence="6">Metal-dependent hydrolase</fullName>
    </submittedName>
</protein>
<proteinExistence type="inferred from homology"/>
<name>A0A165M2M1_PELLU</name>
<dbReference type="InterPro" id="IPR001279">
    <property type="entry name" value="Metallo-B-lactamas"/>
</dbReference>
<sequence>MKIGPYSLTTLHVQQFSLDGGAMFGVVPKTFWEQAAPADALNRVRLSTALLLISGLGRNILVDTGMGTAWPEKLLSIYDVSAFLLDRELARNGLSAADITDVILTHLHFDHIAGAFRSCGEELVPLFPDAQFHIQEENLRTARNPNRKERASYDQRFIDAFLKHCRINVLDGALELFEGISLIPSNGHTRGQQLVKVTGCEDTLVHCADLVPSAAHIPLPWVTGYDILPLVVLEEKEALLEDAAAGGWTLFFGHDPVHEAATLRRTGKGIVADRFIAL</sequence>
<keyword evidence="3 6" id="KW-0378">Hydrolase</keyword>
<dbReference type="Pfam" id="PF00753">
    <property type="entry name" value="Lactamase_B"/>
    <property type="match status" value="1"/>
</dbReference>
<dbReference type="SMART" id="SM00849">
    <property type="entry name" value="Lactamase_B"/>
    <property type="match status" value="1"/>
</dbReference>
<evidence type="ECO:0000313" key="7">
    <source>
        <dbReference type="Proteomes" id="UP000076481"/>
    </source>
</evidence>
<dbReference type="PANTHER" id="PTHR42978:SF6">
    <property type="entry name" value="QUORUM-QUENCHING LACTONASE YTNP-RELATED"/>
    <property type="match status" value="1"/>
</dbReference>
<dbReference type="InterPro" id="IPR051013">
    <property type="entry name" value="MBL_superfamily_lactonases"/>
</dbReference>
<feature type="domain" description="Metallo-beta-lactamase" evidence="5">
    <location>
        <begin position="47"/>
        <end position="254"/>
    </location>
</feature>
<dbReference type="PANTHER" id="PTHR42978">
    <property type="entry name" value="QUORUM-QUENCHING LACTONASE YTNP-RELATED-RELATED"/>
    <property type="match status" value="1"/>
</dbReference>
<accession>A0A165M2M1</accession>
<dbReference type="GO" id="GO:0016787">
    <property type="term" value="F:hydrolase activity"/>
    <property type="evidence" value="ECO:0007669"/>
    <property type="project" value="UniProtKB-KW"/>
</dbReference>
<comment type="caution">
    <text evidence="6">The sequence shown here is derived from an EMBL/GenBank/DDBJ whole genome shotgun (WGS) entry which is preliminary data.</text>
</comment>
<dbReference type="SUPFAM" id="SSF56281">
    <property type="entry name" value="Metallo-hydrolase/oxidoreductase"/>
    <property type="match status" value="1"/>
</dbReference>
<dbReference type="GO" id="GO:0046872">
    <property type="term" value="F:metal ion binding"/>
    <property type="evidence" value="ECO:0007669"/>
    <property type="project" value="UniProtKB-KW"/>
</dbReference>
<dbReference type="Gene3D" id="3.60.15.10">
    <property type="entry name" value="Ribonuclease Z/Hydroxyacylglutathione hydrolase-like"/>
    <property type="match status" value="1"/>
</dbReference>
<dbReference type="AlphaFoldDB" id="A0A165M2M1"/>
<dbReference type="Proteomes" id="UP000076481">
    <property type="component" value="Unassembled WGS sequence"/>
</dbReference>
<evidence type="ECO:0000259" key="5">
    <source>
        <dbReference type="SMART" id="SM00849"/>
    </source>
</evidence>
<evidence type="ECO:0000256" key="3">
    <source>
        <dbReference type="ARBA" id="ARBA00022801"/>
    </source>
</evidence>
<organism evidence="6 7">
    <name type="scientific">Pelodictyon luteolum</name>
    <dbReference type="NCBI Taxonomy" id="1100"/>
    <lineage>
        <taxon>Bacteria</taxon>
        <taxon>Pseudomonadati</taxon>
        <taxon>Chlorobiota</taxon>
        <taxon>Chlorobiia</taxon>
        <taxon>Chlorobiales</taxon>
        <taxon>Chlorobiaceae</taxon>
        <taxon>Chlorobium/Pelodictyon group</taxon>
        <taxon>Pelodictyon</taxon>
    </lineage>
</organism>
<reference evidence="6 7" key="1">
    <citation type="submission" date="2016-03" db="EMBL/GenBank/DDBJ databases">
        <title>Speciation and ecological success in dimly lit waters: horizontal gene transfer in a green sulfur bacteria bloom unveiled by metagenomic assembly.</title>
        <authorList>
            <person name="Llorens-Mares T."/>
            <person name="Liu Z."/>
            <person name="Allen L.Z."/>
            <person name="Rusch D.B."/>
            <person name="Craig M.T."/>
            <person name="Dupont C.L."/>
            <person name="Bryant D.A."/>
            <person name="Casamayor E.O."/>
        </authorList>
    </citation>
    <scope>NUCLEOTIDE SEQUENCE [LARGE SCALE GENOMIC DNA]</scope>
    <source>
        <strain evidence="6">CIII</strain>
    </source>
</reference>
<dbReference type="InterPro" id="IPR036866">
    <property type="entry name" value="RibonucZ/Hydroxyglut_hydro"/>
</dbReference>
<evidence type="ECO:0000256" key="2">
    <source>
        <dbReference type="ARBA" id="ARBA00022723"/>
    </source>
</evidence>
<evidence type="ECO:0000256" key="4">
    <source>
        <dbReference type="ARBA" id="ARBA00022833"/>
    </source>
</evidence>
<dbReference type="EMBL" id="LVWG01000019">
    <property type="protein sequence ID" value="KZK74742.1"/>
    <property type="molecule type" value="Genomic_DNA"/>
</dbReference>
<comment type="similarity">
    <text evidence="1">Belongs to the metallo-beta-lactamase superfamily.</text>
</comment>
<dbReference type="RefSeq" id="WP_303681138.1">
    <property type="nucleotide sequence ID" value="NZ_LVWG01000019.1"/>
</dbReference>
<dbReference type="CDD" id="cd16281">
    <property type="entry name" value="metallo-hydrolase-like_MBL-fold"/>
    <property type="match status" value="1"/>
</dbReference>
<gene>
    <name evidence="6" type="ORF">A3K90_04675</name>
</gene>
<keyword evidence="4" id="KW-0862">Zinc</keyword>
<keyword evidence="2" id="KW-0479">Metal-binding</keyword>
<evidence type="ECO:0000313" key="6">
    <source>
        <dbReference type="EMBL" id="KZK74742.1"/>
    </source>
</evidence>